<dbReference type="InParanoid" id="A0A077ZW16"/>
<sequence>MSFVLKFNKQSNNQKQAQPTQGRQNSQDNEQILQNSNNTNQYQENKIEICQEQSLKRQCNSSVQLRCLQEERNERKLRNQSSNHNGSQNPINIGNSSFIDDSTASTTKFQHFFSKSPTVMMSSQSFTLKNNYMFGPLNSSTTHLKSPNAHQGKQRSLFNVRNLNANNEENQTSHISSGCEIPRRNINLDKYLSQSIQKDTRAEIDQKLKDQSLYFSKDLQERLKIINNIEKDMKDSKQRSNSRLSSQNRSLSAQKILNNSSLMFYQGIPKLFRQSPQASPRPLTTINIQDQAVNIVKSPTNHLEAINRSLYLTKNLPESNINQCRTSKQSDSHPIVFQSKSPQPMTVKYEQKVNMIKRCSPSLLKKSFFTQKSIQQISLEKLRQEHPNLSQNEINQGILNRSVESLNDSKQAIHQDLLTLKLIAIKEMILQNKQQSKDKNQLKSQERNHQNQSHSLRNSFNHTSVSNNTKVKQIQQVVLPQTSNVQQQQTRNAKDSPKRQKKTNQSYLNFTQSYRIDKSTRNFNKIKLDSNKTPLSPSRRGSKLKMTSKASNQNKTLWLGNQSPINQLPQNPQSTTSLSINTEKLKQFCQVNQSSSQLHISHQHSSQQNQNKVSSQNISQNIQSISSQKQSPRYQPAKSNFVKFCKPEAIIETPIPQSISTINSQAETQRLTLDQSSKRLNFQKNPSQQALLRLNTFIKLTRQQMFNNQTNQHH</sequence>
<reference evidence="2 3" key="1">
    <citation type="submission" date="2014-06" db="EMBL/GenBank/DDBJ databases">
        <authorList>
            <person name="Swart Estienne"/>
        </authorList>
    </citation>
    <scope>NUCLEOTIDE SEQUENCE [LARGE SCALE GENOMIC DNA]</scope>
    <source>
        <strain evidence="2 3">130c</strain>
    </source>
</reference>
<feature type="compositionally biased region" description="Basic and acidic residues" evidence="1">
    <location>
        <begin position="515"/>
        <end position="530"/>
    </location>
</feature>
<proteinExistence type="predicted"/>
<feature type="compositionally biased region" description="Low complexity" evidence="1">
    <location>
        <begin position="239"/>
        <end position="251"/>
    </location>
</feature>
<feature type="region of interest" description="Disordered" evidence="1">
    <location>
        <begin position="434"/>
        <end position="463"/>
    </location>
</feature>
<feature type="region of interest" description="Disordered" evidence="1">
    <location>
        <begin position="76"/>
        <end position="99"/>
    </location>
</feature>
<feature type="compositionally biased region" description="Polar residues" evidence="1">
    <location>
        <begin position="503"/>
        <end position="514"/>
    </location>
</feature>
<protein>
    <submittedName>
        <fullName evidence="2">Uncharacterized protein</fullName>
    </submittedName>
</protein>
<keyword evidence="3" id="KW-1185">Reference proteome</keyword>
<feature type="compositionally biased region" description="Polar residues" evidence="1">
    <location>
        <begin position="8"/>
        <end position="28"/>
    </location>
</feature>
<feature type="compositionally biased region" description="Polar residues" evidence="1">
    <location>
        <begin position="450"/>
        <end position="463"/>
    </location>
</feature>
<gene>
    <name evidence="2" type="primary">Contig17741.g18866</name>
    <name evidence="2" type="ORF">STYLEM_2769</name>
</gene>
<name>A0A077ZW16_STYLE</name>
<feature type="compositionally biased region" description="Basic and acidic residues" evidence="1">
    <location>
        <begin position="435"/>
        <end position="449"/>
    </location>
</feature>
<feature type="region of interest" description="Disordered" evidence="1">
    <location>
        <begin position="596"/>
        <end position="634"/>
    </location>
</feature>
<feature type="region of interest" description="Disordered" evidence="1">
    <location>
        <begin position="479"/>
        <end position="551"/>
    </location>
</feature>
<evidence type="ECO:0000313" key="2">
    <source>
        <dbReference type="EMBL" id="CDW73781.1"/>
    </source>
</evidence>
<evidence type="ECO:0000313" key="3">
    <source>
        <dbReference type="Proteomes" id="UP000039865"/>
    </source>
</evidence>
<feature type="compositionally biased region" description="Polar residues" evidence="1">
    <location>
        <begin position="479"/>
        <end position="491"/>
    </location>
</feature>
<evidence type="ECO:0000256" key="1">
    <source>
        <dbReference type="SAM" id="MobiDB-lite"/>
    </source>
</evidence>
<dbReference type="AlphaFoldDB" id="A0A077ZW16"/>
<organism evidence="2 3">
    <name type="scientific">Stylonychia lemnae</name>
    <name type="common">Ciliate</name>
    <dbReference type="NCBI Taxonomy" id="5949"/>
    <lineage>
        <taxon>Eukaryota</taxon>
        <taxon>Sar</taxon>
        <taxon>Alveolata</taxon>
        <taxon>Ciliophora</taxon>
        <taxon>Intramacronucleata</taxon>
        <taxon>Spirotrichea</taxon>
        <taxon>Stichotrichia</taxon>
        <taxon>Sporadotrichida</taxon>
        <taxon>Oxytrichidae</taxon>
        <taxon>Stylonychinae</taxon>
        <taxon>Stylonychia</taxon>
    </lineage>
</organism>
<accession>A0A077ZW16</accession>
<feature type="compositionally biased region" description="Polar residues" evidence="1">
    <location>
        <begin position="79"/>
        <end position="99"/>
    </location>
</feature>
<dbReference type="Proteomes" id="UP000039865">
    <property type="component" value="Unassembled WGS sequence"/>
</dbReference>
<feature type="region of interest" description="Disordered" evidence="1">
    <location>
        <begin position="1"/>
        <end position="28"/>
    </location>
</feature>
<dbReference type="EMBL" id="CCKQ01002674">
    <property type="protein sequence ID" value="CDW73781.1"/>
    <property type="molecule type" value="Genomic_DNA"/>
</dbReference>
<feature type="compositionally biased region" description="Low complexity" evidence="1">
    <location>
        <begin position="596"/>
        <end position="631"/>
    </location>
</feature>
<feature type="region of interest" description="Disordered" evidence="1">
    <location>
        <begin position="231"/>
        <end position="251"/>
    </location>
</feature>